<dbReference type="AlphaFoldDB" id="C9LM06"/>
<dbReference type="EMBL" id="ACIM02000001">
    <property type="protein sequence ID" value="EEW96592.1"/>
    <property type="molecule type" value="Genomic_DNA"/>
</dbReference>
<evidence type="ECO:0000313" key="2">
    <source>
        <dbReference type="Proteomes" id="UP000004736"/>
    </source>
</evidence>
<organism evidence="1 2">
    <name type="scientific">Dialister invisus DSM 15470</name>
    <dbReference type="NCBI Taxonomy" id="592028"/>
    <lineage>
        <taxon>Bacteria</taxon>
        <taxon>Bacillati</taxon>
        <taxon>Bacillota</taxon>
        <taxon>Negativicutes</taxon>
        <taxon>Veillonellales</taxon>
        <taxon>Veillonellaceae</taxon>
        <taxon>Dialister</taxon>
    </lineage>
</organism>
<dbReference type="STRING" id="592028.GCWU000321_00538"/>
<gene>
    <name evidence="1" type="ORF">GCWU000321_00538</name>
</gene>
<name>C9LM06_9FIRM</name>
<reference evidence="1" key="1">
    <citation type="submission" date="2009-09" db="EMBL/GenBank/DDBJ databases">
        <authorList>
            <person name="Weinstock G."/>
            <person name="Sodergren E."/>
            <person name="Clifton S."/>
            <person name="Fulton L."/>
            <person name="Fulton B."/>
            <person name="Courtney L."/>
            <person name="Fronick C."/>
            <person name="Harrison M."/>
            <person name="Strong C."/>
            <person name="Farmer C."/>
            <person name="Delahaunty K."/>
            <person name="Markovic C."/>
            <person name="Hall O."/>
            <person name="Minx P."/>
            <person name="Tomlinson C."/>
            <person name="Mitreva M."/>
            <person name="Nelson J."/>
            <person name="Hou S."/>
            <person name="Wollam A."/>
            <person name="Pepin K.H."/>
            <person name="Johnson M."/>
            <person name="Bhonagiri V."/>
            <person name="Nash W.E."/>
            <person name="Warren W."/>
            <person name="Chinwalla A."/>
            <person name="Mardis E.R."/>
            <person name="Wilson R.K."/>
        </authorList>
    </citation>
    <scope>NUCLEOTIDE SEQUENCE [LARGE SCALE GENOMIC DNA]</scope>
    <source>
        <strain evidence="1">DSM 15470</strain>
    </source>
</reference>
<dbReference type="Proteomes" id="UP000004736">
    <property type="component" value="Unassembled WGS sequence"/>
</dbReference>
<protein>
    <submittedName>
        <fullName evidence="1">Uncharacterized protein</fullName>
    </submittedName>
</protein>
<keyword evidence="2" id="KW-1185">Reference proteome</keyword>
<comment type="caution">
    <text evidence="1">The sequence shown here is derived from an EMBL/GenBank/DDBJ whole genome shotgun (WGS) entry which is preliminary data.</text>
</comment>
<accession>C9LM06</accession>
<proteinExistence type="predicted"/>
<dbReference type="HOGENOM" id="CLU_2600419_0_0_9"/>
<sequence>MKLLHHRFFCPSFRDSFFIVRKYETNNPNDLAFPSPYSGILFLFNIEGSPNGVIAVASFRPLIRGFFFYFPFPGWTGIS</sequence>
<evidence type="ECO:0000313" key="1">
    <source>
        <dbReference type="EMBL" id="EEW96592.1"/>
    </source>
</evidence>